<dbReference type="GO" id="GO:0032259">
    <property type="term" value="P:methylation"/>
    <property type="evidence" value="ECO:0007669"/>
    <property type="project" value="UniProtKB-KW"/>
</dbReference>
<comment type="cofactor">
    <cofactor evidence="1">
        <name>Zn(2+)</name>
        <dbReference type="ChEBI" id="CHEBI:29105"/>
    </cofactor>
</comment>
<dbReference type="InterPro" id="IPR003759">
    <property type="entry name" value="Cbl-bd_cap"/>
</dbReference>
<keyword evidence="8 18" id="KW-0846">Cobalamin</keyword>
<evidence type="ECO:0000256" key="9">
    <source>
        <dbReference type="ARBA" id="ARBA00022679"/>
    </source>
</evidence>
<evidence type="ECO:0000259" key="22">
    <source>
        <dbReference type="PROSITE" id="PS50974"/>
    </source>
</evidence>
<dbReference type="InterPro" id="IPR006158">
    <property type="entry name" value="Cobalamin-bd"/>
</dbReference>
<sequence>MKAQVASLYQAVDLQQEIPPLLIGERCNPNGSKAFREALLAEDWDACLKVALDQEARGAQVLDLCVAYTGRDEKRDMLTLVKTFAGSCKAPLMLDSTSPETLEAALPLYPGRAIINSINLEDGGRNLERICRLAKTYGAAVVALTITEAGMALTCEKKVAAARRIYDLAVNSYGLRPQDILFDLLTFTVGSGDEKMVNAAVETLDAIRRVKQELPGVSFTLGVSNISFGLRPAARKVLNSVFLHEAVAAGLNTAIVDAAKVIPLNSISEQDREVCYDLLFNRGHDRELSPLMRFIEHFEQAADGDEDEPQESLRYEEQLRQRVLKGDREGLEDLLSELRGRWRPLDIINNLLVPAMREVGELFGRGELLLPFVLQSAEVMKRSVALLEPYMERIEGESRTSLLLATVAGDVHDIGKNLVDIILSNNGYQVHNIGIKVPAEEIIARAQELQPDVIGLSGLLVKSALLMKENLAQFRQAGLKQPVLLGGAALTARYVADDCVPCYDAPVVYCADAFAGLKAMREFEAGTLVATKVEVREAAAGSRPGPRAVEIDREIAVPEVPFFGSRTCSEVDPAEVFPFVNEQALFRGRWGYRRGKLSAEDYAELVATEVLPTYERFRQEVLESGLLQPRVAWGYFRCRGEGDELVLEHEGRDFHFGFPRQGFAPHLCISDFFHNEEEGGDVAGLFVVTLGPELAEKTRALYAAANYKDYLLWHGFGVEVTDALAEYWHRKMRFEMGIAEGEPETIGDYVVQRYRGSRYGFGYPACPDLELQRPIFELLQPERIGVSLTENCEMVPEMTTSALVAHHPQAKYFAV</sequence>
<keyword evidence="26" id="KW-1185">Reference proteome</keyword>
<dbReference type="AlphaFoldDB" id="A0A1X0YAF5"/>
<feature type="binding site" evidence="19">
    <location>
        <position position="457"/>
    </location>
    <ligand>
        <name>methylcob(III)alamin</name>
        <dbReference type="ChEBI" id="CHEBI:28115"/>
    </ligand>
</feature>
<evidence type="ECO:0000256" key="7">
    <source>
        <dbReference type="ARBA" id="ARBA00022605"/>
    </source>
</evidence>
<dbReference type="EC" id="2.1.1.13" evidence="5"/>
<reference evidence="25 26" key="1">
    <citation type="submission" date="2017-03" db="EMBL/GenBank/DDBJ databases">
        <title>Genome sequence of Geothermobacter sp. EPR-M, Deep-Sea Iron Reducer.</title>
        <authorList>
            <person name="Tully B."/>
            <person name="Savalia P."/>
            <person name="Abuyen K."/>
            <person name="Baughan C."/>
            <person name="Romero E."/>
            <person name="Ronkowski C."/>
            <person name="Torres B."/>
            <person name="Tremblay J."/>
            <person name="Trujillo A."/>
            <person name="Tyler M."/>
            <person name="Perez-Rodriguez I."/>
            <person name="Amend J."/>
        </authorList>
    </citation>
    <scope>NUCLEOTIDE SEQUENCE [LARGE SCALE GENOMIC DNA]</scope>
    <source>
        <strain evidence="25 26">EPR-M</strain>
    </source>
</reference>
<keyword evidence="12" id="KW-0677">Repeat</keyword>
<protein>
    <recommendedName>
        <fullName evidence="5">methionine synthase</fullName>
        <ecNumber evidence="5">2.1.1.13</ecNumber>
    </recommendedName>
    <alternativeName>
        <fullName evidence="17">5-methyltetrahydrofolate--homocysteine methyltransferase</fullName>
    </alternativeName>
    <alternativeName>
        <fullName evidence="16">Methionine synthase, vitamin-B12 dependent</fullName>
    </alternativeName>
</protein>
<evidence type="ECO:0000256" key="2">
    <source>
        <dbReference type="ARBA" id="ARBA00001956"/>
    </source>
</evidence>
<keyword evidence="6 20" id="KW-0489">Methyltransferase</keyword>
<evidence type="ECO:0000256" key="3">
    <source>
        <dbReference type="ARBA" id="ARBA00005178"/>
    </source>
</evidence>
<comment type="caution">
    <text evidence="25">The sequence shown here is derived from an EMBL/GenBank/DDBJ whole genome shotgun (WGS) entry which is preliminary data.</text>
</comment>
<dbReference type="Pfam" id="PF00809">
    <property type="entry name" value="Pterin_bind"/>
    <property type="match status" value="1"/>
</dbReference>
<comment type="cofactor">
    <cofactor evidence="2 18">
        <name>methylcob(III)alamin</name>
        <dbReference type="ChEBI" id="CHEBI:28115"/>
    </cofactor>
</comment>
<dbReference type="InterPro" id="IPR050554">
    <property type="entry name" value="Met_Synthase/Corrinoid"/>
</dbReference>
<dbReference type="InterPro" id="IPR037010">
    <property type="entry name" value="VitB12-dep_Met_synth_activ_sf"/>
</dbReference>
<evidence type="ECO:0000256" key="8">
    <source>
        <dbReference type="ARBA" id="ARBA00022628"/>
    </source>
</evidence>
<dbReference type="InterPro" id="IPR011005">
    <property type="entry name" value="Dihydropteroate_synth-like_sf"/>
</dbReference>
<feature type="binding site" description="axial binding residue" evidence="18">
    <location>
        <position position="412"/>
    </location>
    <ligand>
        <name>methylcob(III)alamin</name>
        <dbReference type="ChEBI" id="CHEBI:28115"/>
    </ligand>
    <ligandPart>
        <name>Co</name>
        <dbReference type="ChEBI" id="CHEBI:27638"/>
    </ligandPart>
</feature>
<comment type="similarity">
    <text evidence="4">Belongs to the vitamin-B12 dependent methionine synthase family.</text>
</comment>
<feature type="binding site" evidence="19">
    <location>
        <begin position="409"/>
        <end position="413"/>
    </location>
    <ligand>
        <name>methylcob(III)alamin</name>
        <dbReference type="ChEBI" id="CHEBI:28115"/>
    </ligand>
</feature>
<dbReference type="InterPro" id="IPR000489">
    <property type="entry name" value="Pterin-binding_dom"/>
</dbReference>
<evidence type="ECO:0000259" key="21">
    <source>
        <dbReference type="PROSITE" id="PS50972"/>
    </source>
</evidence>
<dbReference type="SUPFAM" id="SSF47644">
    <property type="entry name" value="Methionine synthase domain"/>
    <property type="match status" value="1"/>
</dbReference>
<evidence type="ECO:0000256" key="18">
    <source>
        <dbReference type="PIRSR" id="PIRSR000381-1"/>
    </source>
</evidence>
<dbReference type="PANTHER" id="PTHR45833:SF1">
    <property type="entry name" value="METHIONINE SYNTHASE"/>
    <property type="match status" value="1"/>
</dbReference>
<dbReference type="InterPro" id="IPR036594">
    <property type="entry name" value="Meth_synthase_dom"/>
</dbReference>
<keyword evidence="15" id="KW-0170">Cobalt</keyword>
<feature type="domain" description="B12-binding" evidence="23">
    <location>
        <begin position="399"/>
        <end position="539"/>
    </location>
</feature>
<dbReference type="PROSITE" id="PS50972">
    <property type="entry name" value="PTERIN_BINDING"/>
    <property type="match status" value="1"/>
</dbReference>
<feature type="binding site" evidence="19">
    <location>
        <position position="758"/>
    </location>
    <ligand>
        <name>S-adenosyl-L-methionine</name>
        <dbReference type="ChEBI" id="CHEBI:59789"/>
    </ligand>
</feature>
<proteinExistence type="inferred from homology"/>
<evidence type="ECO:0000259" key="23">
    <source>
        <dbReference type="PROSITE" id="PS51332"/>
    </source>
</evidence>
<dbReference type="InterPro" id="IPR011822">
    <property type="entry name" value="MetH"/>
</dbReference>
<keyword evidence="14" id="KW-0486">Methionine biosynthesis</keyword>
<dbReference type="FunFam" id="3.20.20.20:FF:000007">
    <property type="entry name" value="Methionine synthase"/>
    <property type="match status" value="1"/>
</dbReference>
<evidence type="ECO:0000256" key="20">
    <source>
        <dbReference type="PROSITE-ProRule" id="PRU00346"/>
    </source>
</evidence>
<comment type="pathway">
    <text evidence="3">Amino-acid biosynthesis; L-methionine biosynthesis via de novo pathway; L-methionine from L-homocysteine (MetH route): step 1/1.</text>
</comment>
<dbReference type="Gene3D" id="3.20.20.20">
    <property type="entry name" value="Dihydropteroate synthase-like"/>
    <property type="match status" value="1"/>
</dbReference>
<dbReference type="Gene3D" id="3.10.196.10">
    <property type="entry name" value="Vitamin B12-dependent methionine synthase, activation domain"/>
    <property type="match status" value="1"/>
</dbReference>
<dbReference type="PROSITE" id="PS51332">
    <property type="entry name" value="B12_BINDING"/>
    <property type="match status" value="1"/>
</dbReference>
<dbReference type="InterPro" id="IPR004223">
    <property type="entry name" value="VitB12-dep_Met_synth_activ_dom"/>
</dbReference>
<keyword evidence="10 19" id="KW-0949">S-adenosyl-L-methionine</keyword>
<dbReference type="SUPFAM" id="SSF51717">
    <property type="entry name" value="Dihydropteroate synthetase-like"/>
    <property type="match status" value="1"/>
</dbReference>
<dbReference type="InterPro" id="IPR036724">
    <property type="entry name" value="Cobalamin-bd_sf"/>
</dbReference>
<evidence type="ECO:0000256" key="5">
    <source>
        <dbReference type="ARBA" id="ARBA00012032"/>
    </source>
</evidence>
<feature type="domain" description="B12-binding N-terminal" evidence="24">
    <location>
        <begin position="306"/>
        <end position="399"/>
    </location>
</feature>
<dbReference type="GO" id="GO:0005829">
    <property type="term" value="C:cytosol"/>
    <property type="evidence" value="ECO:0007669"/>
    <property type="project" value="TreeGrafter"/>
</dbReference>
<dbReference type="GO" id="GO:0008270">
    <property type="term" value="F:zinc ion binding"/>
    <property type="evidence" value="ECO:0007669"/>
    <property type="project" value="InterPro"/>
</dbReference>
<dbReference type="SUPFAM" id="SSF56507">
    <property type="entry name" value="Methionine synthase activation domain-like"/>
    <property type="match status" value="1"/>
</dbReference>
<dbReference type="Pfam" id="PF02310">
    <property type="entry name" value="B12-binding"/>
    <property type="match status" value="1"/>
</dbReference>
<dbReference type="GO" id="GO:0046653">
    <property type="term" value="P:tetrahydrofolate metabolic process"/>
    <property type="evidence" value="ECO:0007669"/>
    <property type="project" value="TreeGrafter"/>
</dbReference>
<feature type="domain" description="AdoMet activation" evidence="22">
    <location>
        <begin position="532"/>
        <end position="815"/>
    </location>
</feature>
<dbReference type="OrthoDB" id="9803687at2"/>
<dbReference type="Gene3D" id="1.10.1240.10">
    <property type="entry name" value="Methionine synthase domain"/>
    <property type="match status" value="1"/>
</dbReference>
<dbReference type="STRING" id="1969733.B5V00_04925"/>
<keyword evidence="9 20" id="KW-0808">Transferase</keyword>
<evidence type="ECO:0000313" key="25">
    <source>
        <dbReference type="EMBL" id="ORJ62097.1"/>
    </source>
</evidence>
<dbReference type="RefSeq" id="WP_085009651.1">
    <property type="nucleotide sequence ID" value="NZ_NAAD01000004.1"/>
</dbReference>
<evidence type="ECO:0000256" key="4">
    <source>
        <dbReference type="ARBA" id="ARBA00010398"/>
    </source>
</evidence>
<evidence type="ECO:0000259" key="24">
    <source>
        <dbReference type="PROSITE" id="PS51337"/>
    </source>
</evidence>
<feature type="domain" description="Pterin-binding" evidence="21">
    <location>
        <begin position="20"/>
        <end position="276"/>
    </location>
</feature>
<evidence type="ECO:0000256" key="1">
    <source>
        <dbReference type="ARBA" id="ARBA00001947"/>
    </source>
</evidence>
<dbReference type="Pfam" id="PF02607">
    <property type="entry name" value="B12-binding_2"/>
    <property type="match status" value="1"/>
</dbReference>
<dbReference type="GO" id="GO:0050667">
    <property type="term" value="P:homocysteine metabolic process"/>
    <property type="evidence" value="ECO:0007669"/>
    <property type="project" value="TreeGrafter"/>
</dbReference>
<evidence type="ECO:0000256" key="16">
    <source>
        <dbReference type="ARBA" id="ARBA00030582"/>
    </source>
</evidence>
<evidence type="ECO:0000256" key="15">
    <source>
        <dbReference type="ARBA" id="ARBA00023285"/>
    </source>
</evidence>
<dbReference type="SUPFAM" id="SSF52242">
    <property type="entry name" value="Cobalamin (vitamin B12)-binding domain"/>
    <property type="match status" value="1"/>
</dbReference>
<evidence type="ECO:0000256" key="11">
    <source>
        <dbReference type="ARBA" id="ARBA00022723"/>
    </source>
</evidence>
<evidence type="ECO:0000256" key="14">
    <source>
        <dbReference type="ARBA" id="ARBA00023167"/>
    </source>
</evidence>
<evidence type="ECO:0000256" key="19">
    <source>
        <dbReference type="PIRSR" id="PIRSR000381-2"/>
    </source>
</evidence>
<dbReference type="GO" id="GO:0031419">
    <property type="term" value="F:cobalamin binding"/>
    <property type="evidence" value="ECO:0007669"/>
    <property type="project" value="UniProtKB-KW"/>
</dbReference>
<evidence type="ECO:0000256" key="13">
    <source>
        <dbReference type="ARBA" id="ARBA00022833"/>
    </source>
</evidence>
<dbReference type="PANTHER" id="PTHR45833">
    <property type="entry name" value="METHIONINE SYNTHASE"/>
    <property type="match status" value="1"/>
</dbReference>
<feature type="binding site" evidence="19">
    <location>
        <position position="513"/>
    </location>
    <ligand>
        <name>methylcob(III)alamin</name>
        <dbReference type="ChEBI" id="CHEBI:28115"/>
    </ligand>
</feature>
<keyword evidence="7" id="KW-0028">Amino-acid biosynthesis</keyword>
<dbReference type="Pfam" id="PF02965">
    <property type="entry name" value="Met_synt_B12"/>
    <property type="match status" value="1"/>
</dbReference>
<dbReference type="PIRSF" id="PIRSF000381">
    <property type="entry name" value="MetH"/>
    <property type="match status" value="1"/>
</dbReference>
<organism evidence="25 26">
    <name type="scientific">Geothermobacter hydrogeniphilus</name>
    <dbReference type="NCBI Taxonomy" id="1969733"/>
    <lineage>
        <taxon>Bacteria</taxon>
        <taxon>Pseudomonadati</taxon>
        <taxon>Thermodesulfobacteriota</taxon>
        <taxon>Desulfuromonadia</taxon>
        <taxon>Desulfuromonadales</taxon>
        <taxon>Geothermobacteraceae</taxon>
        <taxon>Geothermobacter</taxon>
    </lineage>
</organism>
<accession>A0A1X0YAF5</accession>
<dbReference type="GO" id="GO:0008705">
    <property type="term" value="F:methionine synthase activity"/>
    <property type="evidence" value="ECO:0007669"/>
    <property type="project" value="UniProtKB-EC"/>
</dbReference>
<dbReference type="PROSITE" id="PS51337">
    <property type="entry name" value="B12_BINDING_NTER"/>
    <property type="match status" value="1"/>
</dbReference>
<dbReference type="Gene3D" id="3.40.50.280">
    <property type="entry name" value="Cobalamin-binding domain"/>
    <property type="match status" value="1"/>
</dbReference>
<dbReference type="Proteomes" id="UP000193136">
    <property type="component" value="Unassembled WGS sequence"/>
</dbReference>
<keyword evidence="11 18" id="KW-0479">Metal-binding</keyword>
<dbReference type="EMBL" id="NAAD01000004">
    <property type="protein sequence ID" value="ORJ62097.1"/>
    <property type="molecule type" value="Genomic_DNA"/>
</dbReference>
<evidence type="ECO:0000256" key="17">
    <source>
        <dbReference type="ARBA" id="ARBA00031040"/>
    </source>
</evidence>
<evidence type="ECO:0000256" key="12">
    <source>
        <dbReference type="ARBA" id="ARBA00022737"/>
    </source>
</evidence>
<dbReference type="PROSITE" id="PS50974">
    <property type="entry name" value="ADOMET_ACTIVATION"/>
    <property type="match status" value="1"/>
</dbReference>
<name>A0A1X0YAF5_9BACT</name>
<keyword evidence="13" id="KW-0862">Zinc</keyword>
<dbReference type="SMART" id="SM01018">
    <property type="entry name" value="B12-binding_2"/>
    <property type="match status" value="1"/>
</dbReference>
<evidence type="ECO:0000256" key="10">
    <source>
        <dbReference type="ARBA" id="ARBA00022691"/>
    </source>
</evidence>
<feature type="binding site" evidence="19">
    <location>
        <begin position="812"/>
        <end position="813"/>
    </location>
    <ligand>
        <name>S-adenosyl-L-methionine</name>
        <dbReference type="ChEBI" id="CHEBI:59789"/>
    </ligand>
</feature>
<evidence type="ECO:0000256" key="6">
    <source>
        <dbReference type="ARBA" id="ARBA00022603"/>
    </source>
</evidence>
<evidence type="ECO:0000313" key="26">
    <source>
        <dbReference type="Proteomes" id="UP000193136"/>
    </source>
</evidence>
<gene>
    <name evidence="25" type="ORF">B5V00_04925</name>
</gene>